<name>A0ABS9KS46_9BACT</name>
<sequence>MKIISTKLHGALDYTVGLTLATSPWLFGFYRNGAETWIPVVLGGSTILYSLFTNYEAGVIKKLPMPFHLTLDLLGALFLAISPWIAGFSRHVWLPHLTIAVLEMTVVLLTYPEEKSVKRPYRITPESKMR</sequence>
<keyword evidence="4" id="KW-1185">Reference proteome</keyword>
<evidence type="ECO:0000313" key="3">
    <source>
        <dbReference type="EMBL" id="MCG2615141.1"/>
    </source>
</evidence>
<protein>
    <submittedName>
        <fullName evidence="3">SPW repeat protein</fullName>
    </submittedName>
</protein>
<feature type="transmembrane region" description="Helical" evidence="1">
    <location>
        <begin position="67"/>
        <end position="86"/>
    </location>
</feature>
<evidence type="ECO:0000313" key="4">
    <source>
        <dbReference type="Proteomes" id="UP001165367"/>
    </source>
</evidence>
<dbReference type="EMBL" id="JAKLTR010000007">
    <property type="protein sequence ID" value="MCG2615141.1"/>
    <property type="molecule type" value="Genomic_DNA"/>
</dbReference>
<feature type="transmembrane region" description="Helical" evidence="1">
    <location>
        <begin position="92"/>
        <end position="111"/>
    </location>
</feature>
<keyword evidence="1" id="KW-0472">Membrane</keyword>
<reference evidence="3" key="1">
    <citation type="submission" date="2022-01" db="EMBL/GenBank/DDBJ databases">
        <authorList>
            <person name="Jo J.-H."/>
            <person name="Im W.-T."/>
        </authorList>
    </citation>
    <scope>NUCLEOTIDE SEQUENCE</scope>
    <source>
        <strain evidence="3">NA20</strain>
    </source>
</reference>
<evidence type="ECO:0000259" key="2">
    <source>
        <dbReference type="Pfam" id="PF03779"/>
    </source>
</evidence>
<dbReference type="RefSeq" id="WP_237872217.1">
    <property type="nucleotide sequence ID" value="NZ_JAKLTR010000007.1"/>
</dbReference>
<feature type="transmembrane region" description="Helical" evidence="1">
    <location>
        <begin position="36"/>
        <end position="55"/>
    </location>
</feature>
<gene>
    <name evidence="3" type="ORF">LZZ85_12650</name>
</gene>
<keyword evidence="1" id="KW-1133">Transmembrane helix</keyword>
<keyword evidence="1" id="KW-0812">Transmembrane</keyword>
<evidence type="ECO:0000256" key="1">
    <source>
        <dbReference type="SAM" id="Phobius"/>
    </source>
</evidence>
<dbReference type="Proteomes" id="UP001165367">
    <property type="component" value="Unassembled WGS sequence"/>
</dbReference>
<dbReference type="Pfam" id="PF03779">
    <property type="entry name" value="SPW"/>
    <property type="match status" value="1"/>
</dbReference>
<comment type="caution">
    <text evidence="3">The sequence shown here is derived from an EMBL/GenBank/DDBJ whole genome shotgun (WGS) entry which is preliminary data.</text>
</comment>
<organism evidence="3 4">
    <name type="scientific">Terrimonas ginsenosidimutans</name>
    <dbReference type="NCBI Taxonomy" id="2908004"/>
    <lineage>
        <taxon>Bacteria</taxon>
        <taxon>Pseudomonadati</taxon>
        <taxon>Bacteroidota</taxon>
        <taxon>Chitinophagia</taxon>
        <taxon>Chitinophagales</taxon>
        <taxon>Chitinophagaceae</taxon>
        <taxon>Terrimonas</taxon>
    </lineage>
</organism>
<accession>A0ABS9KS46</accession>
<dbReference type="InterPro" id="IPR005530">
    <property type="entry name" value="SPW"/>
</dbReference>
<proteinExistence type="predicted"/>
<feature type="domain" description="SPW repeat-containing integral membrane" evidence="2">
    <location>
        <begin position="9"/>
        <end position="105"/>
    </location>
</feature>